<dbReference type="Proteomes" id="UP000078348">
    <property type="component" value="Unassembled WGS sequence"/>
</dbReference>
<evidence type="ECO:0000313" key="2">
    <source>
        <dbReference type="Proteomes" id="UP000078348"/>
    </source>
</evidence>
<dbReference type="AlphaFoldDB" id="A0A196SKF7"/>
<dbReference type="EMBL" id="LXWW01000066">
    <property type="protein sequence ID" value="OAO16672.1"/>
    <property type="molecule type" value="Genomic_DNA"/>
</dbReference>
<comment type="caution">
    <text evidence="1">The sequence shown here is derived from an EMBL/GenBank/DDBJ whole genome shotgun (WGS) entry which is preliminary data.</text>
</comment>
<evidence type="ECO:0000313" key="1">
    <source>
        <dbReference type="EMBL" id="OAO16672.1"/>
    </source>
</evidence>
<keyword evidence="2" id="KW-1185">Reference proteome</keyword>
<reference evidence="1 2" key="1">
    <citation type="submission" date="2016-05" db="EMBL/GenBank/DDBJ databases">
        <title>Nuclear genome of Blastocystis sp. subtype 1 NandII.</title>
        <authorList>
            <person name="Gentekaki E."/>
            <person name="Curtis B."/>
            <person name="Stairs C."/>
            <person name="Eme L."/>
            <person name="Herman E."/>
            <person name="Klimes V."/>
            <person name="Arias M.C."/>
            <person name="Elias M."/>
            <person name="Hilliou F."/>
            <person name="Klute M."/>
            <person name="Malik S.-B."/>
            <person name="Pightling A."/>
            <person name="Rachubinski R."/>
            <person name="Salas D."/>
            <person name="Schlacht A."/>
            <person name="Suga H."/>
            <person name="Archibald J."/>
            <person name="Ball S.G."/>
            <person name="Clark G."/>
            <person name="Dacks J."/>
            <person name="Van Der Giezen M."/>
            <person name="Tsaousis A."/>
            <person name="Roger A."/>
        </authorList>
    </citation>
    <scope>NUCLEOTIDE SEQUENCE [LARGE SCALE GENOMIC DNA]</scope>
    <source>
        <strain evidence="2">ATCC 50177 / NandII</strain>
    </source>
</reference>
<sequence>MEYSSLSLDIFPCSSKDHFKKNASCASRRSKPVPRIFSSTILYQDVHICNDPDETYLQRQFRKQFL</sequence>
<accession>A0A196SKF7</accession>
<gene>
    <name evidence="1" type="ORF">AV274_1579</name>
</gene>
<organism evidence="1 2">
    <name type="scientific">Blastocystis sp. subtype 1 (strain ATCC 50177 / NandII)</name>
    <dbReference type="NCBI Taxonomy" id="478820"/>
    <lineage>
        <taxon>Eukaryota</taxon>
        <taxon>Sar</taxon>
        <taxon>Stramenopiles</taxon>
        <taxon>Bigyra</taxon>
        <taxon>Opalozoa</taxon>
        <taxon>Opalinata</taxon>
        <taxon>Blastocystidae</taxon>
        <taxon>Blastocystis</taxon>
    </lineage>
</organism>
<proteinExistence type="predicted"/>
<dbReference type="OrthoDB" id="10481846at2759"/>
<protein>
    <submittedName>
        <fullName evidence="1">Uncharacterized protein</fullName>
    </submittedName>
</protein>
<name>A0A196SKF7_BLAHN</name>